<comment type="caution">
    <text evidence="6">The sequence shown here is derived from an EMBL/GenBank/DDBJ whole genome shotgun (WGS) entry which is preliminary data.</text>
</comment>
<sequence>MTERRRGGRGAPTVRAAVFGSLAFVLVLTLAMAVLSLATLQRVVDRKDRVIEHDTALVLEARTLMDIRDARAAANRGYLLSGQGKYLGEQYRQDELFAQQLTLLRQTVDTAHGRDLIAEIQRLQADFVDLDAGPVNLKQSGAGNTDVVRAWESIDGARIQTTESMNELFTYLQGLVEEREQAATRVAHVGIVQIVISFLVILIGATTSAGMTVRLVRRRVMTAVRSVQVSSAGLRSSAKKQAEGASEQASSAAEISTTVKEMLTESRRIAEGAQDVVAAAGQTADAGRQGRDVVLATQSSMNRIRAHSGSVDQHMDDLTTKARQISGVVEIVSELAELTNIVAINASIEAAGAGGDAARFAALADEIRGLADRVGGSTREIGELVQSVAGAVDDTRRVSREASDVVEAGASHVIEAVESFEEIVALVASTMESARQIQRSTSQQTIAVEQTDLAISAMAAATRNHQVAAGDTRSTAEELAVLSYRLGTLVESSPEEAR</sequence>
<evidence type="ECO:0000313" key="6">
    <source>
        <dbReference type="EMBL" id="GAA3594678.1"/>
    </source>
</evidence>
<protein>
    <recommendedName>
        <fullName evidence="5">Methyl-accepting transducer domain-containing protein</fullName>
    </recommendedName>
</protein>
<keyword evidence="7" id="KW-1185">Reference proteome</keyword>
<evidence type="ECO:0000256" key="3">
    <source>
        <dbReference type="PROSITE-ProRule" id="PRU00284"/>
    </source>
</evidence>
<gene>
    <name evidence="6" type="ORF">GCM10022223_07210</name>
</gene>
<feature type="transmembrane region" description="Helical" evidence="4">
    <location>
        <begin position="194"/>
        <end position="216"/>
    </location>
</feature>
<keyword evidence="4" id="KW-0472">Membrane</keyword>
<keyword evidence="4" id="KW-1133">Transmembrane helix</keyword>
<reference evidence="7" key="1">
    <citation type="journal article" date="2019" name="Int. J. Syst. Evol. Microbiol.">
        <title>The Global Catalogue of Microorganisms (GCM) 10K type strain sequencing project: providing services to taxonomists for standard genome sequencing and annotation.</title>
        <authorList>
            <consortium name="The Broad Institute Genomics Platform"/>
            <consortium name="The Broad Institute Genome Sequencing Center for Infectious Disease"/>
            <person name="Wu L."/>
            <person name="Ma J."/>
        </authorList>
    </citation>
    <scope>NUCLEOTIDE SEQUENCE [LARGE SCALE GENOMIC DNA]</scope>
    <source>
        <strain evidence="7">JCM 16902</strain>
    </source>
</reference>
<comment type="similarity">
    <text evidence="2">Belongs to the methyl-accepting chemotaxis (MCP) protein family.</text>
</comment>
<keyword evidence="4" id="KW-0812">Transmembrane</keyword>
<organism evidence="6 7">
    <name type="scientific">Kineosporia mesophila</name>
    <dbReference type="NCBI Taxonomy" id="566012"/>
    <lineage>
        <taxon>Bacteria</taxon>
        <taxon>Bacillati</taxon>
        <taxon>Actinomycetota</taxon>
        <taxon>Actinomycetes</taxon>
        <taxon>Kineosporiales</taxon>
        <taxon>Kineosporiaceae</taxon>
        <taxon>Kineosporia</taxon>
    </lineage>
</organism>
<dbReference type="Proteomes" id="UP001501074">
    <property type="component" value="Unassembled WGS sequence"/>
</dbReference>
<proteinExistence type="inferred from homology"/>
<name>A0ABP6Z3N9_9ACTN</name>
<dbReference type="Gene3D" id="1.10.287.950">
    <property type="entry name" value="Methyl-accepting chemotaxis protein"/>
    <property type="match status" value="1"/>
</dbReference>
<dbReference type="InterPro" id="IPR004089">
    <property type="entry name" value="MCPsignal_dom"/>
</dbReference>
<dbReference type="PROSITE" id="PS50111">
    <property type="entry name" value="CHEMOTAXIS_TRANSDUC_2"/>
    <property type="match status" value="1"/>
</dbReference>
<dbReference type="SUPFAM" id="SSF58104">
    <property type="entry name" value="Methyl-accepting chemotaxis protein (MCP) signaling domain"/>
    <property type="match status" value="1"/>
</dbReference>
<evidence type="ECO:0000256" key="1">
    <source>
        <dbReference type="ARBA" id="ARBA00023224"/>
    </source>
</evidence>
<keyword evidence="1 3" id="KW-0807">Transducer</keyword>
<dbReference type="EMBL" id="BAAAZO010000001">
    <property type="protein sequence ID" value="GAA3594678.1"/>
    <property type="molecule type" value="Genomic_DNA"/>
</dbReference>
<dbReference type="PRINTS" id="PR00260">
    <property type="entry name" value="CHEMTRNSDUCR"/>
</dbReference>
<dbReference type="InterPro" id="IPR004090">
    <property type="entry name" value="Chemotax_Me-accpt_rcpt"/>
</dbReference>
<evidence type="ECO:0000259" key="5">
    <source>
        <dbReference type="PROSITE" id="PS50111"/>
    </source>
</evidence>
<dbReference type="SMART" id="SM00283">
    <property type="entry name" value="MA"/>
    <property type="match status" value="1"/>
</dbReference>
<evidence type="ECO:0000313" key="7">
    <source>
        <dbReference type="Proteomes" id="UP001501074"/>
    </source>
</evidence>
<accession>A0ABP6Z3N9</accession>
<dbReference type="PANTHER" id="PTHR32089:SF112">
    <property type="entry name" value="LYSOZYME-LIKE PROTEIN-RELATED"/>
    <property type="match status" value="1"/>
</dbReference>
<feature type="domain" description="Methyl-accepting transducer" evidence="5">
    <location>
        <begin position="223"/>
        <end position="459"/>
    </location>
</feature>
<evidence type="ECO:0000256" key="4">
    <source>
        <dbReference type="SAM" id="Phobius"/>
    </source>
</evidence>
<dbReference type="PANTHER" id="PTHR32089">
    <property type="entry name" value="METHYL-ACCEPTING CHEMOTAXIS PROTEIN MCPB"/>
    <property type="match status" value="1"/>
</dbReference>
<dbReference type="Pfam" id="PF00015">
    <property type="entry name" value="MCPsignal"/>
    <property type="match status" value="1"/>
</dbReference>
<evidence type="ECO:0000256" key="2">
    <source>
        <dbReference type="ARBA" id="ARBA00029447"/>
    </source>
</evidence>